<proteinExistence type="predicted"/>
<organism evidence="2 3">
    <name type="scientific">Callosobruchus maculatus</name>
    <name type="common">Southern cowpea weevil</name>
    <name type="synonym">Pulse bruchid</name>
    <dbReference type="NCBI Taxonomy" id="64391"/>
    <lineage>
        <taxon>Eukaryota</taxon>
        <taxon>Metazoa</taxon>
        <taxon>Ecdysozoa</taxon>
        <taxon>Arthropoda</taxon>
        <taxon>Hexapoda</taxon>
        <taxon>Insecta</taxon>
        <taxon>Pterygota</taxon>
        <taxon>Neoptera</taxon>
        <taxon>Endopterygota</taxon>
        <taxon>Coleoptera</taxon>
        <taxon>Polyphaga</taxon>
        <taxon>Cucujiformia</taxon>
        <taxon>Chrysomeloidea</taxon>
        <taxon>Chrysomelidae</taxon>
        <taxon>Bruchinae</taxon>
        <taxon>Bruchini</taxon>
        <taxon>Callosobruchus</taxon>
    </lineage>
</organism>
<reference evidence="2 3" key="1">
    <citation type="submission" date="2019-01" db="EMBL/GenBank/DDBJ databases">
        <authorList>
            <person name="Sayadi A."/>
        </authorList>
    </citation>
    <scope>NUCLEOTIDE SEQUENCE [LARGE SCALE GENOMIC DNA]</scope>
</reference>
<name>A0A653C5Z8_CALMS</name>
<feature type="region of interest" description="Disordered" evidence="1">
    <location>
        <begin position="67"/>
        <end position="87"/>
    </location>
</feature>
<accession>A0A653C5Z8</accession>
<evidence type="ECO:0000313" key="3">
    <source>
        <dbReference type="Proteomes" id="UP000410492"/>
    </source>
</evidence>
<sequence>MERRRRAEQLANAYFAQIQKCRNAHPGPDLEEGPHSVLADDEFYDAVESGLDKIEEEQELRDRLKSGHVPVTPPATSPACQHRLWSE</sequence>
<protein>
    <submittedName>
        <fullName evidence="2">Uncharacterized protein</fullName>
    </submittedName>
</protein>
<keyword evidence="3" id="KW-1185">Reference proteome</keyword>
<gene>
    <name evidence="2" type="ORF">CALMAC_LOCUS6503</name>
</gene>
<dbReference type="Proteomes" id="UP000410492">
    <property type="component" value="Unassembled WGS sequence"/>
</dbReference>
<dbReference type="AlphaFoldDB" id="A0A653C5Z8"/>
<dbReference type="OrthoDB" id="2344588at2759"/>
<evidence type="ECO:0000256" key="1">
    <source>
        <dbReference type="SAM" id="MobiDB-lite"/>
    </source>
</evidence>
<dbReference type="EMBL" id="CAACVG010007042">
    <property type="protein sequence ID" value="VEN43327.1"/>
    <property type="molecule type" value="Genomic_DNA"/>
</dbReference>
<evidence type="ECO:0000313" key="2">
    <source>
        <dbReference type="EMBL" id="VEN43327.1"/>
    </source>
</evidence>